<dbReference type="RefSeq" id="XP_033391218.1">
    <property type="nucleotide sequence ID" value="XM_033535673.1"/>
</dbReference>
<dbReference type="Proteomes" id="UP000799438">
    <property type="component" value="Unassembled WGS sequence"/>
</dbReference>
<reference evidence="2" key="1">
    <citation type="journal article" date="2020" name="Stud. Mycol.">
        <title>101 Dothideomycetes genomes: a test case for predicting lifestyles and emergence of pathogens.</title>
        <authorList>
            <person name="Haridas S."/>
            <person name="Albert R."/>
            <person name="Binder M."/>
            <person name="Bloem J."/>
            <person name="Labutti K."/>
            <person name="Salamov A."/>
            <person name="Andreopoulos B."/>
            <person name="Baker S."/>
            <person name="Barry K."/>
            <person name="Bills G."/>
            <person name="Bluhm B."/>
            <person name="Cannon C."/>
            <person name="Castanera R."/>
            <person name="Culley D."/>
            <person name="Daum C."/>
            <person name="Ezra D."/>
            <person name="Gonzalez J."/>
            <person name="Henrissat B."/>
            <person name="Kuo A."/>
            <person name="Liang C."/>
            <person name="Lipzen A."/>
            <person name="Lutzoni F."/>
            <person name="Magnuson J."/>
            <person name="Mondo S."/>
            <person name="Nolan M."/>
            <person name="Ohm R."/>
            <person name="Pangilinan J."/>
            <person name="Park H.-J."/>
            <person name="Ramirez L."/>
            <person name="Alfaro M."/>
            <person name="Sun H."/>
            <person name="Tritt A."/>
            <person name="Yoshinaga Y."/>
            <person name="Zwiers L.-H."/>
            <person name="Turgeon B."/>
            <person name="Goodwin S."/>
            <person name="Spatafora J."/>
            <person name="Crous P."/>
            <person name="Grigoriev I."/>
        </authorList>
    </citation>
    <scope>NUCLEOTIDE SEQUENCE</scope>
    <source>
        <strain evidence="2">CBS 121167</strain>
    </source>
</reference>
<protein>
    <submittedName>
        <fullName evidence="2">Uncharacterized protein</fullName>
    </submittedName>
</protein>
<accession>A0A6A6AV04</accession>
<evidence type="ECO:0000313" key="2">
    <source>
        <dbReference type="EMBL" id="KAF2135500.1"/>
    </source>
</evidence>
<evidence type="ECO:0000313" key="3">
    <source>
        <dbReference type="Proteomes" id="UP000799438"/>
    </source>
</evidence>
<name>A0A6A6AV04_9PEZI</name>
<dbReference type="GeneID" id="54293169"/>
<dbReference type="AlphaFoldDB" id="A0A6A6AV04"/>
<keyword evidence="3" id="KW-1185">Reference proteome</keyword>
<dbReference type="EMBL" id="ML995577">
    <property type="protein sequence ID" value="KAF2135500.1"/>
    <property type="molecule type" value="Genomic_DNA"/>
</dbReference>
<proteinExistence type="predicted"/>
<organism evidence="2 3">
    <name type="scientific">Aplosporella prunicola CBS 121167</name>
    <dbReference type="NCBI Taxonomy" id="1176127"/>
    <lineage>
        <taxon>Eukaryota</taxon>
        <taxon>Fungi</taxon>
        <taxon>Dikarya</taxon>
        <taxon>Ascomycota</taxon>
        <taxon>Pezizomycotina</taxon>
        <taxon>Dothideomycetes</taxon>
        <taxon>Dothideomycetes incertae sedis</taxon>
        <taxon>Botryosphaeriales</taxon>
        <taxon>Aplosporellaceae</taxon>
        <taxon>Aplosporella</taxon>
    </lineage>
</organism>
<feature type="region of interest" description="Disordered" evidence="1">
    <location>
        <begin position="1"/>
        <end position="30"/>
    </location>
</feature>
<gene>
    <name evidence="2" type="ORF">K452DRAFT_16175</name>
</gene>
<evidence type="ECO:0000256" key="1">
    <source>
        <dbReference type="SAM" id="MobiDB-lite"/>
    </source>
</evidence>
<sequence>MAIRSACRAFKGSRRRRKEEGGHGGKRRGYQEGLPSARCWCNPQRALRAAPNRRGQALRYARKRSAGRTDTTTAHATTLITTVAATSLRVFARSSPLALPLRDTRVSPLPKAANHIIAFCHRSVGAGLAACVSSSNCNALLCSSAEVTRLTCLLRLRLLSGRARLPCWEKRLRQKGIRLGTAYALQRPAGRSIG</sequence>